<reference evidence="7" key="1">
    <citation type="submission" date="2019-11" db="EMBL/GenBank/DDBJ databases">
        <authorList>
            <person name="Feng L."/>
        </authorList>
    </citation>
    <scope>NUCLEOTIDE SEQUENCE</scope>
    <source>
        <strain evidence="7">VrattiLFYP33</strain>
    </source>
</reference>
<keyword evidence="2" id="KW-0533">Nickel</keyword>
<dbReference type="GO" id="GO:0016151">
    <property type="term" value="F:nickel cation binding"/>
    <property type="evidence" value="ECO:0007669"/>
    <property type="project" value="InterPro"/>
</dbReference>
<dbReference type="SUPFAM" id="SSF56821">
    <property type="entry name" value="Prismane protein-like"/>
    <property type="match status" value="1"/>
</dbReference>
<accession>A0A6N3FI69</accession>
<keyword evidence="4 7" id="KW-0560">Oxidoreductase</keyword>
<dbReference type="InterPro" id="IPR004137">
    <property type="entry name" value="HCP/CODH"/>
</dbReference>
<dbReference type="Gene3D" id="3.40.50.2030">
    <property type="match status" value="2"/>
</dbReference>
<dbReference type="Pfam" id="PF03063">
    <property type="entry name" value="Prismane"/>
    <property type="match status" value="1"/>
</dbReference>
<sequence>MNLPIIGVEKLHQVCKAFGIPDDTDDVKALAGKLADVLLADLSRATPDDYEAIKALAPAERQKVWQDLDIIPISAYNEVFDAYHRTGCGTDGDWESIMKQFLRCGLAFCYTGVVAADIATDVLFGIGHRATSKVNVGALKKGYVNIAVHGHLPTLVSEIVRVGRTQEFIDMAKAHGAEGIQFYGVCCSCLSAMYRYEGVIPLSNAVGAELVLGTGALDLWVADVQDVFPAIMDVARCFKTTVVTTNDAARLPGPEHYAYDHHHSNIEDTEKLARKIVTRAIESFANRRDVPVFIPPYEVTADVGFNAENIAEEFNGFGAFVDALKSGQIKGMVNMVGCNNPRVIYERAIVDIADELLKNNILIFTNGCASFPLLKLGYCSKDGASKAGKSLQEFLGGKLPPVWHVGECVDNTRVSTVLAGVAQAAGKDIKDMPYAFTSPEWSNEKGLDASLAFRMFGINSYHCVEPPVQGSTNVENFLKHDTKDTLGSVMTVNTDPKALAKQIIEGIEEKRRKLGWD</sequence>
<protein>
    <submittedName>
        <fullName evidence="7">Carbon monoxide dehydrogenase 2</fullName>
        <ecNumber evidence="7">1.2.99.2</ecNumber>
    </submittedName>
</protein>
<evidence type="ECO:0000256" key="3">
    <source>
        <dbReference type="ARBA" id="ARBA00022723"/>
    </source>
</evidence>
<dbReference type="InterPro" id="IPR016099">
    <property type="entry name" value="Prismane-like_a/b-sand"/>
</dbReference>
<dbReference type="GO" id="GO:0006091">
    <property type="term" value="P:generation of precursor metabolites and energy"/>
    <property type="evidence" value="ECO:0007669"/>
    <property type="project" value="InterPro"/>
</dbReference>
<evidence type="ECO:0000256" key="4">
    <source>
        <dbReference type="ARBA" id="ARBA00023002"/>
    </source>
</evidence>
<dbReference type="InterPro" id="IPR016101">
    <property type="entry name" value="CO_DH_a-bundle"/>
</dbReference>
<evidence type="ECO:0000256" key="1">
    <source>
        <dbReference type="ARBA" id="ARBA00022485"/>
    </source>
</evidence>
<proteinExistence type="predicted"/>
<dbReference type="EMBL" id="CACRUX010000101">
    <property type="protein sequence ID" value="VYU51610.1"/>
    <property type="molecule type" value="Genomic_DNA"/>
</dbReference>
<dbReference type="GO" id="GO:0050418">
    <property type="term" value="F:hydroxylamine reductase activity"/>
    <property type="evidence" value="ECO:0007669"/>
    <property type="project" value="TreeGrafter"/>
</dbReference>
<organism evidence="7">
    <name type="scientific">Veillonella ratti</name>
    <dbReference type="NCBI Taxonomy" id="103892"/>
    <lineage>
        <taxon>Bacteria</taxon>
        <taxon>Bacillati</taxon>
        <taxon>Bacillota</taxon>
        <taxon>Negativicutes</taxon>
        <taxon>Veillonellales</taxon>
        <taxon>Veillonellaceae</taxon>
        <taxon>Veillonella</taxon>
    </lineage>
</organism>
<dbReference type="PANTHER" id="PTHR30109:SF4">
    <property type="entry name" value="CARBON MONOXIDE DEHYDROGENASE"/>
    <property type="match status" value="1"/>
</dbReference>
<gene>
    <name evidence="7" type="primary">cooS2</name>
    <name evidence="7" type="ORF">VRLFYP33_02330</name>
</gene>
<dbReference type="PANTHER" id="PTHR30109">
    <property type="entry name" value="HYDROXYLAMINE REDUCTASE"/>
    <property type="match status" value="1"/>
</dbReference>
<keyword evidence="3" id="KW-0479">Metal-binding</keyword>
<name>A0A6N3FI69_9FIRM</name>
<evidence type="ECO:0000256" key="6">
    <source>
        <dbReference type="ARBA" id="ARBA00023014"/>
    </source>
</evidence>
<dbReference type="GO" id="GO:0051539">
    <property type="term" value="F:4 iron, 4 sulfur cluster binding"/>
    <property type="evidence" value="ECO:0007669"/>
    <property type="project" value="UniProtKB-KW"/>
</dbReference>
<evidence type="ECO:0000256" key="2">
    <source>
        <dbReference type="ARBA" id="ARBA00022596"/>
    </source>
</evidence>
<keyword evidence="1" id="KW-0004">4Fe-4S</keyword>
<dbReference type="AlphaFoldDB" id="A0A6N3FI69"/>
<dbReference type="Gene3D" id="1.20.1270.30">
    <property type="match status" value="1"/>
</dbReference>
<dbReference type="InterPro" id="IPR011254">
    <property type="entry name" value="Prismane-like_sf"/>
</dbReference>
<dbReference type="GO" id="GO:0043885">
    <property type="term" value="F:anaerobic carbon-monoxide dehydrogenase activity"/>
    <property type="evidence" value="ECO:0007669"/>
    <property type="project" value="InterPro"/>
</dbReference>
<keyword evidence="5" id="KW-0408">Iron</keyword>
<keyword evidence="6" id="KW-0411">Iron-sulfur</keyword>
<evidence type="ECO:0000256" key="5">
    <source>
        <dbReference type="ARBA" id="ARBA00023004"/>
    </source>
</evidence>
<evidence type="ECO:0000313" key="7">
    <source>
        <dbReference type="EMBL" id="VYU51610.1"/>
    </source>
</evidence>
<dbReference type="GO" id="GO:0004601">
    <property type="term" value="F:peroxidase activity"/>
    <property type="evidence" value="ECO:0007669"/>
    <property type="project" value="TreeGrafter"/>
</dbReference>
<dbReference type="EC" id="1.2.99.2" evidence="7"/>
<dbReference type="GO" id="GO:0042542">
    <property type="term" value="P:response to hydrogen peroxide"/>
    <property type="evidence" value="ECO:0007669"/>
    <property type="project" value="TreeGrafter"/>
</dbReference>